<evidence type="ECO:0000313" key="3">
    <source>
        <dbReference type="Proteomes" id="UP000030645"/>
    </source>
</evidence>
<name>W9QC28_9ROSA</name>
<feature type="region of interest" description="Disordered" evidence="1">
    <location>
        <begin position="1"/>
        <end position="57"/>
    </location>
</feature>
<dbReference type="AlphaFoldDB" id="W9QC28"/>
<dbReference type="EMBL" id="KE343347">
    <property type="protein sequence ID" value="EXB24580.1"/>
    <property type="molecule type" value="Genomic_DNA"/>
</dbReference>
<dbReference type="Proteomes" id="UP000030645">
    <property type="component" value="Unassembled WGS sequence"/>
</dbReference>
<gene>
    <name evidence="2" type="ORF">L484_004169</name>
</gene>
<organism evidence="2 3">
    <name type="scientific">Morus notabilis</name>
    <dbReference type="NCBI Taxonomy" id="981085"/>
    <lineage>
        <taxon>Eukaryota</taxon>
        <taxon>Viridiplantae</taxon>
        <taxon>Streptophyta</taxon>
        <taxon>Embryophyta</taxon>
        <taxon>Tracheophyta</taxon>
        <taxon>Spermatophyta</taxon>
        <taxon>Magnoliopsida</taxon>
        <taxon>eudicotyledons</taxon>
        <taxon>Gunneridae</taxon>
        <taxon>Pentapetalae</taxon>
        <taxon>rosids</taxon>
        <taxon>fabids</taxon>
        <taxon>Rosales</taxon>
        <taxon>Moraceae</taxon>
        <taxon>Moreae</taxon>
        <taxon>Morus</taxon>
    </lineage>
</organism>
<proteinExistence type="predicted"/>
<keyword evidence="3" id="KW-1185">Reference proteome</keyword>
<evidence type="ECO:0000313" key="2">
    <source>
        <dbReference type="EMBL" id="EXB24580.1"/>
    </source>
</evidence>
<accession>W9QC28</accession>
<evidence type="ECO:0000256" key="1">
    <source>
        <dbReference type="SAM" id="MobiDB-lite"/>
    </source>
</evidence>
<feature type="compositionally biased region" description="Polar residues" evidence="1">
    <location>
        <begin position="17"/>
        <end position="32"/>
    </location>
</feature>
<protein>
    <submittedName>
        <fullName evidence="2">Uncharacterized protein</fullName>
    </submittedName>
</protein>
<reference evidence="3" key="1">
    <citation type="submission" date="2013-01" db="EMBL/GenBank/DDBJ databases">
        <title>Draft Genome Sequence of a Mulberry Tree, Morus notabilis C.K. Schneid.</title>
        <authorList>
            <person name="He N."/>
            <person name="Zhao S."/>
        </authorList>
    </citation>
    <scope>NUCLEOTIDE SEQUENCE</scope>
</reference>
<sequence length="57" mass="6347">MWYIIPPKLRKRDGGASSRSLSQPETQATPAPSATEVPERGRLFITPASKRPRTEEP</sequence>